<protein>
    <submittedName>
        <fullName evidence="2">Uncharacterized protein</fullName>
    </submittedName>
</protein>
<evidence type="ECO:0000313" key="2">
    <source>
        <dbReference type="EMBL" id="CAH2056404.1"/>
    </source>
</evidence>
<gene>
    <name evidence="2" type="ORF">IPOD504_LOCUS9629</name>
</gene>
<name>A0ABN8IFH9_9NEOP</name>
<evidence type="ECO:0000313" key="3">
    <source>
        <dbReference type="Proteomes" id="UP000837857"/>
    </source>
</evidence>
<accession>A0ABN8IFH9</accession>
<evidence type="ECO:0000256" key="1">
    <source>
        <dbReference type="SAM" id="MobiDB-lite"/>
    </source>
</evidence>
<sequence>MTTARELSRPKAAPTSAHFSLNLHCMQQAKLRVSLSGPIENWTVLETDARGERVWCGSIGDPRTENPRSGGALASFPPVQYRALRPSSVWYPSGAVTSQMSFCAAALGWYPRTATPSPSRRSWSRADQRRARTKHAPIAVIGPREKRGAHWRAERAEKKNETRRLRRRTQAQNRIQLEIMPVDILIALPRRPEKSDTTNSR</sequence>
<dbReference type="EMBL" id="OW152835">
    <property type="protein sequence ID" value="CAH2056404.1"/>
    <property type="molecule type" value="Genomic_DNA"/>
</dbReference>
<dbReference type="Proteomes" id="UP000837857">
    <property type="component" value="Chromosome 23"/>
</dbReference>
<feature type="compositionally biased region" description="Basic and acidic residues" evidence="1">
    <location>
        <begin position="144"/>
        <end position="163"/>
    </location>
</feature>
<reference evidence="2" key="1">
    <citation type="submission" date="2022-03" db="EMBL/GenBank/DDBJ databases">
        <authorList>
            <person name="Martin H S."/>
        </authorList>
    </citation>
    <scope>NUCLEOTIDE SEQUENCE</scope>
</reference>
<feature type="non-terminal residue" evidence="2">
    <location>
        <position position="201"/>
    </location>
</feature>
<feature type="region of interest" description="Disordered" evidence="1">
    <location>
        <begin position="144"/>
        <end position="168"/>
    </location>
</feature>
<organism evidence="2 3">
    <name type="scientific">Iphiclides podalirius</name>
    <name type="common">scarce swallowtail</name>
    <dbReference type="NCBI Taxonomy" id="110791"/>
    <lineage>
        <taxon>Eukaryota</taxon>
        <taxon>Metazoa</taxon>
        <taxon>Ecdysozoa</taxon>
        <taxon>Arthropoda</taxon>
        <taxon>Hexapoda</taxon>
        <taxon>Insecta</taxon>
        <taxon>Pterygota</taxon>
        <taxon>Neoptera</taxon>
        <taxon>Endopterygota</taxon>
        <taxon>Lepidoptera</taxon>
        <taxon>Glossata</taxon>
        <taxon>Ditrysia</taxon>
        <taxon>Papilionoidea</taxon>
        <taxon>Papilionidae</taxon>
        <taxon>Papilioninae</taxon>
        <taxon>Iphiclides</taxon>
    </lineage>
</organism>
<keyword evidence="3" id="KW-1185">Reference proteome</keyword>
<proteinExistence type="predicted"/>